<reference evidence="3" key="1">
    <citation type="journal article" date="2019" name="Int. J. Syst. Evol. Microbiol.">
        <title>The Global Catalogue of Microorganisms (GCM) 10K type strain sequencing project: providing services to taxonomists for standard genome sequencing and annotation.</title>
        <authorList>
            <consortium name="The Broad Institute Genomics Platform"/>
            <consortium name="The Broad Institute Genome Sequencing Center for Infectious Disease"/>
            <person name="Wu L."/>
            <person name="Ma J."/>
        </authorList>
    </citation>
    <scope>NUCLEOTIDE SEQUENCE [LARGE SCALE GENOMIC DNA]</scope>
    <source>
        <strain evidence="3">JCM 17494</strain>
    </source>
</reference>
<accession>A0ABP6ZVK8</accession>
<dbReference type="Proteomes" id="UP001500711">
    <property type="component" value="Unassembled WGS sequence"/>
</dbReference>
<organism evidence="2 3">
    <name type="scientific">Lentzea roselyniae</name>
    <dbReference type="NCBI Taxonomy" id="531940"/>
    <lineage>
        <taxon>Bacteria</taxon>
        <taxon>Bacillati</taxon>
        <taxon>Actinomycetota</taxon>
        <taxon>Actinomycetes</taxon>
        <taxon>Pseudonocardiales</taxon>
        <taxon>Pseudonocardiaceae</taxon>
        <taxon>Lentzea</taxon>
    </lineage>
</organism>
<comment type="caution">
    <text evidence="2">The sequence shown here is derived from an EMBL/GenBank/DDBJ whole genome shotgun (WGS) entry which is preliminary data.</text>
</comment>
<sequence length="55" mass="5699">MGKAAAVVARAHGGYRNGGIRCDPGMLTHQNAPIVRTNPGTRPPVPTVLVTPARP</sequence>
<keyword evidence="3" id="KW-1185">Reference proteome</keyword>
<evidence type="ECO:0000256" key="1">
    <source>
        <dbReference type="SAM" id="MobiDB-lite"/>
    </source>
</evidence>
<evidence type="ECO:0000313" key="2">
    <source>
        <dbReference type="EMBL" id="GAA3619154.1"/>
    </source>
</evidence>
<dbReference type="EMBL" id="BAABBE010000001">
    <property type="protein sequence ID" value="GAA3619154.1"/>
    <property type="molecule type" value="Genomic_DNA"/>
</dbReference>
<feature type="region of interest" description="Disordered" evidence="1">
    <location>
        <begin position="33"/>
        <end position="55"/>
    </location>
</feature>
<protein>
    <submittedName>
        <fullName evidence="2">Uncharacterized protein</fullName>
    </submittedName>
</protein>
<gene>
    <name evidence="2" type="ORF">GCM10022267_01680</name>
</gene>
<name>A0ABP6ZVK8_9PSEU</name>
<evidence type="ECO:0000313" key="3">
    <source>
        <dbReference type="Proteomes" id="UP001500711"/>
    </source>
</evidence>
<proteinExistence type="predicted"/>